<accession>A0ABU0VV81</accession>
<dbReference type="Pfam" id="PF17963">
    <property type="entry name" value="Big_9"/>
    <property type="match status" value="2"/>
</dbReference>
<dbReference type="SUPFAM" id="SSF51294">
    <property type="entry name" value="Hedgehog/intein (Hint) domain"/>
    <property type="match status" value="1"/>
</dbReference>
<name>A0ABU0VV81_9RHOB</name>
<evidence type="ECO:0000256" key="1">
    <source>
        <dbReference type="ARBA" id="ARBA00004613"/>
    </source>
</evidence>
<dbReference type="PRINTS" id="PR00313">
    <property type="entry name" value="CABNDNGRPT"/>
</dbReference>
<feature type="domain" description="Hedgehog/Intein (Hint)" evidence="4">
    <location>
        <begin position="844"/>
        <end position="990"/>
    </location>
</feature>
<dbReference type="InterPro" id="IPR018511">
    <property type="entry name" value="Hemolysin-typ_Ca-bd_CS"/>
</dbReference>
<dbReference type="InterPro" id="IPR028992">
    <property type="entry name" value="Hedgehog/Intein_dom"/>
</dbReference>
<dbReference type="PROSITE" id="PS00330">
    <property type="entry name" value="HEMOLYSIN_CALCIUM"/>
    <property type="match status" value="3"/>
</dbReference>
<dbReference type="PANTHER" id="PTHR38340">
    <property type="entry name" value="S-LAYER PROTEIN"/>
    <property type="match status" value="1"/>
</dbReference>
<dbReference type="Pfam" id="PF13403">
    <property type="entry name" value="Hint_2"/>
    <property type="match status" value="1"/>
</dbReference>
<organism evidence="5 6">
    <name type="scientific">Pseudogemmobacter lacusdianii</name>
    <dbReference type="NCBI Taxonomy" id="3069608"/>
    <lineage>
        <taxon>Bacteria</taxon>
        <taxon>Pseudomonadati</taxon>
        <taxon>Pseudomonadota</taxon>
        <taxon>Alphaproteobacteria</taxon>
        <taxon>Rhodobacterales</taxon>
        <taxon>Paracoccaceae</taxon>
        <taxon>Pseudogemmobacter</taxon>
    </lineage>
</organism>
<dbReference type="Proteomes" id="UP001239680">
    <property type="component" value="Unassembled WGS sequence"/>
</dbReference>
<proteinExistence type="predicted"/>
<dbReference type="Gene3D" id="2.170.16.10">
    <property type="entry name" value="Hedgehog/Intein (Hint) domain"/>
    <property type="match status" value="1"/>
</dbReference>
<evidence type="ECO:0000313" key="6">
    <source>
        <dbReference type="Proteomes" id="UP001239680"/>
    </source>
</evidence>
<dbReference type="InterPro" id="IPR011049">
    <property type="entry name" value="Serralysin-like_metalloprot_C"/>
</dbReference>
<protein>
    <submittedName>
        <fullName evidence="5">Hint domain-containing protein</fullName>
    </submittedName>
</protein>
<dbReference type="InterPro" id="IPR036844">
    <property type="entry name" value="Hint_dom_sf"/>
</dbReference>
<evidence type="ECO:0000256" key="2">
    <source>
        <dbReference type="ARBA" id="ARBA00022525"/>
    </source>
</evidence>
<dbReference type="Pfam" id="PF00353">
    <property type="entry name" value="HemolysinCabind"/>
    <property type="match status" value="8"/>
</dbReference>
<evidence type="ECO:0000256" key="3">
    <source>
        <dbReference type="SAM" id="MobiDB-lite"/>
    </source>
</evidence>
<dbReference type="EMBL" id="JAVDBT010000003">
    <property type="protein sequence ID" value="MDQ2065637.1"/>
    <property type="molecule type" value="Genomic_DNA"/>
</dbReference>
<feature type="region of interest" description="Disordered" evidence="3">
    <location>
        <begin position="502"/>
        <end position="549"/>
    </location>
</feature>
<dbReference type="SUPFAM" id="SSF49899">
    <property type="entry name" value="Concanavalin A-like lectins/glucanases"/>
    <property type="match status" value="1"/>
</dbReference>
<dbReference type="PANTHER" id="PTHR38340:SF1">
    <property type="entry name" value="S-LAYER PROTEIN"/>
    <property type="match status" value="1"/>
</dbReference>
<reference evidence="5 6" key="1">
    <citation type="submission" date="2023-08" db="EMBL/GenBank/DDBJ databases">
        <title>Characterization of two Paracoccaceae strains isolated from Phycosphere and proposal of Xinfangfangia lacusdiani sp. nov.</title>
        <authorList>
            <person name="Deng Y."/>
            <person name="Zhang Y.Q."/>
        </authorList>
    </citation>
    <scope>NUCLEOTIDE SEQUENCE [LARGE SCALE GENOMIC DNA]</scope>
    <source>
        <strain evidence="5 6">CPCC 101601</strain>
    </source>
</reference>
<feature type="compositionally biased region" description="Polar residues" evidence="3">
    <location>
        <begin position="506"/>
        <end position="524"/>
    </location>
</feature>
<comment type="caution">
    <text evidence="5">The sequence shown here is derived from an EMBL/GenBank/DDBJ whole genome shotgun (WGS) entry which is preliminary data.</text>
</comment>
<evidence type="ECO:0000259" key="4">
    <source>
        <dbReference type="Pfam" id="PF13403"/>
    </source>
</evidence>
<dbReference type="Gene3D" id="2.60.40.2810">
    <property type="match status" value="1"/>
</dbReference>
<dbReference type="InterPro" id="IPR001343">
    <property type="entry name" value="Hemolysn_Ca-bd"/>
</dbReference>
<comment type="subcellular location">
    <subcellularLocation>
        <location evidence="1">Secreted</location>
    </subcellularLocation>
</comment>
<keyword evidence="2" id="KW-0964">Secreted</keyword>
<evidence type="ECO:0000313" key="5">
    <source>
        <dbReference type="EMBL" id="MDQ2065637.1"/>
    </source>
</evidence>
<keyword evidence="6" id="KW-1185">Reference proteome</keyword>
<dbReference type="NCBIfam" id="NF012211">
    <property type="entry name" value="tand_rpt_95"/>
    <property type="match status" value="2"/>
</dbReference>
<sequence>MPVFALYNFDDADTVLDDAPINGAQNGIYLNGATASGGQLVLDGQNDFAKIAASPEFQMERGTLEINFRPSETPVDHPQTVLSRDSMGQEQGSFRLEVLPDGSIVVTHETEGGETVFSTEPGFFQPGDQINLTYSWDSAGDGGRMLLENQSAGTSESMDVPPGLTMNMGDLSQNWFVGAGQSNSDPALLNNVDGHFLGSVEFFSLSDTVDNLIDGPVANPDTAETPEDTPVVIDVLDNDSAPGGLSITGTPTAQHGTVVVNEDGTLTYTPEPDYHGPDTITYSVTDPSGGTASSTVAVTVTPVNDEPVAEDDTASTTVNTAVVIPVLNNDSDVDGDSLSIVGTPTSEQGVVTVNPDGTLTFTPNTDFVGDALLNYEITDGNGGSDTASVVVTVIDPAAGPVRDGIVRGTDQGDLIDRDYIDPWDIDRVDANDAILGDDAPNDDRIEAGAGNDTIYAVNGDDTIRAGDGDDLAYGGSGNDEIYGGAGSDTLYGGRGDDVLFGGSGDDSLTGNRGDDTITSGSGSDTVYGHQGDDVIDTTGGGQSPDRGYPGVYEADANPDDARDLVYGGQGNDIITTGDDADTIYGGAGNDMIDAGVDADLVYGGQGNDTIIGSEGSDTIYGEMGDDLIYGGLGPVGGDVLDITDDLDLDPDNNRDLIYGGQGNDTIYGRDDDDTLHGGAGNDLIYGGVDDDVVYGDRGNDTLYGEHGNDTLNGGADDDLIYGGIGDDRLSGDRGNDALYGGEGNDVAYGGAGNDTLYGGAGTDSLYGGGDRDLFIVGSQEDGIGDFIDGNENGDDFDVLDLSGSGPLRIVYDADNVENGIVHFLDDDGNETGTLRFINIENVIPCFTPGALIATPRGEVPVETLREGDKVITRDNGIQEIRWVGQRALTGQELRLNSHLNPILIKRGSLGNDLPEQDMLVSPNHRMLVANDRTQLYFEEHEVLVAAKHLVGSQGVQAINSIGVTYIHFMFDRHEVVLSGGAWTESFQPGDMTLKGMGNAQRNEIFELFPELKTDKGLEDYQAARRTLKRHEARLLVK</sequence>
<dbReference type="SUPFAM" id="SSF51120">
    <property type="entry name" value="beta-Roll"/>
    <property type="match status" value="3"/>
</dbReference>
<dbReference type="RefSeq" id="WP_306679323.1">
    <property type="nucleotide sequence ID" value="NZ_JAVDBT010000003.1"/>
</dbReference>
<dbReference type="InterPro" id="IPR013320">
    <property type="entry name" value="ConA-like_dom_sf"/>
</dbReference>
<dbReference type="InterPro" id="IPR050557">
    <property type="entry name" value="RTX_toxin/Mannuronan_C5-epim"/>
</dbReference>
<gene>
    <name evidence="5" type="ORF">Q9295_04575</name>
</gene>
<dbReference type="Gene3D" id="2.150.10.10">
    <property type="entry name" value="Serralysin-like metalloprotease, C-terminal"/>
    <property type="match status" value="5"/>
</dbReference>